<dbReference type="InterPro" id="IPR050492">
    <property type="entry name" value="Bact_metal-bind_prot9"/>
</dbReference>
<proteinExistence type="inferred from homology"/>
<dbReference type="PROSITE" id="PS51257">
    <property type="entry name" value="PROKAR_LIPOPROTEIN"/>
    <property type="match status" value="1"/>
</dbReference>
<dbReference type="Pfam" id="PF01297">
    <property type="entry name" value="ZnuA"/>
    <property type="match status" value="1"/>
</dbReference>
<dbReference type="GO" id="GO:0030001">
    <property type="term" value="P:metal ion transport"/>
    <property type="evidence" value="ECO:0007669"/>
    <property type="project" value="InterPro"/>
</dbReference>
<evidence type="ECO:0000256" key="2">
    <source>
        <dbReference type="ARBA" id="ARBA00022448"/>
    </source>
</evidence>
<dbReference type="GeneID" id="98309881"/>
<dbReference type="GO" id="GO:0030313">
    <property type="term" value="C:cell envelope"/>
    <property type="evidence" value="ECO:0007669"/>
    <property type="project" value="UniProtKB-SubCell"/>
</dbReference>
<comment type="caution">
    <text evidence="7">The sequence shown here is derived from an EMBL/GenBank/DDBJ whole genome shotgun (WGS) entry which is preliminary data.</text>
</comment>
<dbReference type="GO" id="GO:0046872">
    <property type="term" value="F:metal ion binding"/>
    <property type="evidence" value="ECO:0007669"/>
    <property type="project" value="UniProtKB-KW"/>
</dbReference>
<dbReference type="RefSeq" id="WP_057870442.1">
    <property type="nucleotide sequence ID" value="NZ_AZDX01000076.1"/>
</dbReference>
<dbReference type="STRING" id="1423759.FC92_GL002107"/>
<dbReference type="OrthoDB" id="9810636at2"/>
<organism evidence="7 8">
    <name type="scientific">Liquorilactobacillus hordei DSM 19519</name>
    <dbReference type="NCBI Taxonomy" id="1423759"/>
    <lineage>
        <taxon>Bacteria</taxon>
        <taxon>Bacillati</taxon>
        <taxon>Bacillota</taxon>
        <taxon>Bacilli</taxon>
        <taxon>Lactobacillales</taxon>
        <taxon>Lactobacillaceae</taxon>
        <taxon>Liquorilactobacillus</taxon>
    </lineage>
</organism>
<dbReference type="PATRIC" id="fig|1423759.3.peg.2202"/>
<dbReference type="Gene3D" id="3.40.50.1980">
    <property type="entry name" value="Nitrogenase molybdenum iron protein domain"/>
    <property type="match status" value="2"/>
</dbReference>
<feature type="signal peptide" evidence="6">
    <location>
        <begin position="1"/>
        <end position="22"/>
    </location>
</feature>
<keyword evidence="2 5" id="KW-0813">Transport</keyword>
<dbReference type="PANTHER" id="PTHR42953">
    <property type="entry name" value="HIGH-AFFINITY ZINC UPTAKE SYSTEM PROTEIN ZNUA-RELATED"/>
    <property type="match status" value="1"/>
</dbReference>
<evidence type="ECO:0000256" key="4">
    <source>
        <dbReference type="ARBA" id="ARBA00022729"/>
    </source>
</evidence>
<evidence type="ECO:0000256" key="5">
    <source>
        <dbReference type="RuleBase" id="RU003512"/>
    </source>
</evidence>
<accession>A0A0R1M445</accession>
<dbReference type="PRINTS" id="PR00690">
    <property type="entry name" value="ADHESNFAMILY"/>
</dbReference>
<feature type="chain" id="PRO_5038937448" evidence="6">
    <location>
        <begin position="23"/>
        <end position="290"/>
    </location>
</feature>
<name>A0A0R1M445_9LACO</name>
<dbReference type="GO" id="GO:0007155">
    <property type="term" value="P:cell adhesion"/>
    <property type="evidence" value="ECO:0007669"/>
    <property type="project" value="InterPro"/>
</dbReference>
<keyword evidence="8" id="KW-1185">Reference proteome</keyword>
<evidence type="ECO:0000256" key="6">
    <source>
        <dbReference type="SAM" id="SignalP"/>
    </source>
</evidence>
<sequence>MKKKNYLFLLLSLILILAGCSANTQKKSKGISVVATTDFYGEVAKAVLGNHGSVTSIINNPNIDPHDFEPTTKTAKTVANSDILLYNGIGYDSWAKKLSGAKKIAVGEDIMNKKDGDNEHLWYNSKTMPAVAEYLAKRFGKIDSKHKKEYLANAKKYANSLSKLNTMINQIKKNSNNKLVDVSEPVFDYALQDMGYQVNNVHFSDSVEKGTDPSPSDIKNMQNDIKNHKIAFFVQNTQASDKVVKNLVALCKKYNVPVVSVTETLPKHKDYFNWMKGEYQQVLNIQKSES</sequence>
<dbReference type="AlphaFoldDB" id="A0A0R1M445"/>
<dbReference type="PANTHER" id="PTHR42953:SF1">
    <property type="entry name" value="METAL-BINDING PROTEIN HI_0362-RELATED"/>
    <property type="match status" value="1"/>
</dbReference>
<comment type="subcellular location">
    <subcellularLocation>
        <location evidence="1">Cell envelope</location>
    </subcellularLocation>
</comment>
<evidence type="ECO:0000256" key="3">
    <source>
        <dbReference type="ARBA" id="ARBA00022723"/>
    </source>
</evidence>
<dbReference type="Proteomes" id="UP000051448">
    <property type="component" value="Unassembled WGS sequence"/>
</dbReference>
<evidence type="ECO:0000256" key="1">
    <source>
        <dbReference type="ARBA" id="ARBA00004196"/>
    </source>
</evidence>
<gene>
    <name evidence="7" type="ORF">FC92_GL002107</name>
</gene>
<dbReference type="InterPro" id="IPR006127">
    <property type="entry name" value="ZnuA-like"/>
</dbReference>
<evidence type="ECO:0000313" key="8">
    <source>
        <dbReference type="Proteomes" id="UP000051448"/>
    </source>
</evidence>
<keyword evidence="4 6" id="KW-0732">Signal</keyword>
<dbReference type="InterPro" id="IPR006128">
    <property type="entry name" value="Lipoprotein_PsaA-like"/>
</dbReference>
<keyword evidence="3" id="KW-0479">Metal-binding</keyword>
<dbReference type="EMBL" id="AZDX01000076">
    <property type="protein sequence ID" value="KRL02839.1"/>
    <property type="molecule type" value="Genomic_DNA"/>
</dbReference>
<evidence type="ECO:0000313" key="7">
    <source>
        <dbReference type="EMBL" id="KRL02839.1"/>
    </source>
</evidence>
<protein>
    <submittedName>
        <fullName evidence="7">ABC transporter substrate-binding protein</fullName>
    </submittedName>
</protein>
<dbReference type="CDD" id="cd01020">
    <property type="entry name" value="TroA_b"/>
    <property type="match status" value="1"/>
</dbReference>
<comment type="similarity">
    <text evidence="5">Belongs to the bacterial solute-binding protein 9 family.</text>
</comment>
<dbReference type="SUPFAM" id="SSF53807">
    <property type="entry name" value="Helical backbone' metal receptor"/>
    <property type="match status" value="1"/>
</dbReference>
<reference evidence="7 8" key="1">
    <citation type="journal article" date="2015" name="Genome Announc.">
        <title>Expanding the biotechnology potential of lactobacilli through comparative genomics of 213 strains and associated genera.</title>
        <authorList>
            <person name="Sun Z."/>
            <person name="Harris H.M."/>
            <person name="McCann A."/>
            <person name="Guo C."/>
            <person name="Argimon S."/>
            <person name="Zhang W."/>
            <person name="Yang X."/>
            <person name="Jeffery I.B."/>
            <person name="Cooney J.C."/>
            <person name="Kagawa T.F."/>
            <person name="Liu W."/>
            <person name="Song Y."/>
            <person name="Salvetti E."/>
            <person name="Wrobel A."/>
            <person name="Rasinkangas P."/>
            <person name="Parkhill J."/>
            <person name="Rea M.C."/>
            <person name="O'Sullivan O."/>
            <person name="Ritari J."/>
            <person name="Douillard F.P."/>
            <person name="Paul Ross R."/>
            <person name="Yang R."/>
            <person name="Briner A.E."/>
            <person name="Felis G.E."/>
            <person name="de Vos W.M."/>
            <person name="Barrangou R."/>
            <person name="Klaenhammer T.R."/>
            <person name="Caufield P.W."/>
            <person name="Cui Y."/>
            <person name="Zhang H."/>
            <person name="O'Toole P.W."/>
        </authorList>
    </citation>
    <scope>NUCLEOTIDE SEQUENCE [LARGE SCALE GENOMIC DNA]</scope>
    <source>
        <strain evidence="7 8">DSM 19519</strain>
    </source>
</reference>